<feature type="region of interest" description="Disordered" evidence="11">
    <location>
        <begin position="244"/>
        <end position="343"/>
    </location>
</feature>
<evidence type="ECO:0000313" key="13">
    <source>
        <dbReference type="EMBL" id="KKY29163.1"/>
    </source>
</evidence>
<protein>
    <recommendedName>
        <fullName evidence="9">Mitogen-activated protein kinase kinae kinase bck1</fullName>
        <ecNumber evidence="2">2.7.11.24</ecNumber>
    </recommendedName>
</protein>
<feature type="compositionally biased region" description="Low complexity" evidence="11">
    <location>
        <begin position="911"/>
        <end position="934"/>
    </location>
</feature>
<feature type="compositionally biased region" description="Low complexity" evidence="11">
    <location>
        <begin position="324"/>
        <end position="337"/>
    </location>
</feature>
<feature type="compositionally biased region" description="Basic and acidic residues" evidence="11">
    <location>
        <begin position="1185"/>
        <end position="1198"/>
    </location>
</feature>
<evidence type="ECO:0000256" key="5">
    <source>
        <dbReference type="ARBA" id="ARBA00022777"/>
    </source>
</evidence>
<keyword evidence="5 13" id="KW-0418">Kinase</keyword>
<feature type="compositionally biased region" description="Polar residues" evidence="11">
    <location>
        <begin position="648"/>
        <end position="657"/>
    </location>
</feature>
<feature type="compositionally biased region" description="Polar residues" evidence="11">
    <location>
        <begin position="1141"/>
        <end position="1171"/>
    </location>
</feature>
<dbReference type="GO" id="GO:0005524">
    <property type="term" value="F:ATP binding"/>
    <property type="evidence" value="ECO:0007669"/>
    <property type="project" value="UniProtKB-UniRule"/>
</dbReference>
<feature type="region of interest" description="Disordered" evidence="11">
    <location>
        <begin position="642"/>
        <end position="708"/>
    </location>
</feature>
<dbReference type="PROSITE" id="PS00108">
    <property type="entry name" value="PROTEIN_KINASE_ST"/>
    <property type="match status" value="1"/>
</dbReference>
<dbReference type="Pfam" id="PF00069">
    <property type="entry name" value="Pkinase"/>
    <property type="match status" value="1"/>
</dbReference>
<comment type="catalytic activity">
    <reaction evidence="8">
        <text>L-seryl-[protein] + ATP = O-phospho-L-seryl-[protein] + ADP + H(+)</text>
        <dbReference type="Rhea" id="RHEA:17989"/>
        <dbReference type="Rhea" id="RHEA-COMP:9863"/>
        <dbReference type="Rhea" id="RHEA-COMP:11604"/>
        <dbReference type="ChEBI" id="CHEBI:15378"/>
        <dbReference type="ChEBI" id="CHEBI:29999"/>
        <dbReference type="ChEBI" id="CHEBI:30616"/>
        <dbReference type="ChEBI" id="CHEBI:83421"/>
        <dbReference type="ChEBI" id="CHEBI:456216"/>
        <dbReference type="EC" id="2.7.11.24"/>
    </reaction>
    <physiologicalReaction direction="left-to-right" evidence="8">
        <dbReference type="Rhea" id="RHEA:17990"/>
    </physiologicalReaction>
</comment>
<feature type="compositionally biased region" description="Polar residues" evidence="11">
    <location>
        <begin position="263"/>
        <end position="290"/>
    </location>
</feature>
<dbReference type="FunFam" id="1.10.510.10:FF:000182">
    <property type="entry name" value="MAP kinase kinase kinase mkh1"/>
    <property type="match status" value="1"/>
</dbReference>
<comment type="catalytic activity">
    <reaction evidence="7">
        <text>L-threonyl-[protein] + ATP = O-phospho-L-threonyl-[protein] + ADP + H(+)</text>
        <dbReference type="Rhea" id="RHEA:46608"/>
        <dbReference type="Rhea" id="RHEA-COMP:11060"/>
        <dbReference type="Rhea" id="RHEA-COMP:11605"/>
        <dbReference type="ChEBI" id="CHEBI:15378"/>
        <dbReference type="ChEBI" id="CHEBI:30013"/>
        <dbReference type="ChEBI" id="CHEBI:30616"/>
        <dbReference type="ChEBI" id="CHEBI:61977"/>
        <dbReference type="ChEBI" id="CHEBI:456216"/>
        <dbReference type="EC" id="2.7.11.24"/>
    </reaction>
    <physiologicalReaction direction="left-to-right" evidence="7">
        <dbReference type="Rhea" id="RHEA:46609"/>
    </physiologicalReaction>
</comment>
<dbReference type="SMART" id="SM00220">
    <property type="entry name" value="S_TKc"/>
    <property type="match status" value="1"/>
</dbReference>
<comment type="similarity">
    <text evidence="1">Belongs to the protein kinase superfamily. STE Ser/Thr protein kinase family. MAP kinase kinase kinase subfamily.</text>
</comment>
<feature type="compositionally biased region" description="Polar residues" evidence="11">
    <location>
        <begin position="84"/>
        <end position="103"/>
    </location>
</feature>
<feature type="compositionally biased region" description="Polar residues" evidence="11">
    <location>
        <begin position="739"/>
        <end position="751"/>
    </location>
</feature>
<comment type="caution">
    <text evidence="13">The sequence shown here is derived from an EMBL/GenBank/DDBJ whole genome shotgun (WGS) entry which is preliminary data.</text>
</comment>
<name>A0A0G2H1F3_PHACM</name>
<evidence type="ECO:0000256" key="1">
    <source>
        <dbReference type="ARBA" id="ARBA00006529"/>
    </source>
</evidence>
<dbReference type="InterPro" id="IPR011009">
    <property type="entry name" value="Kinase-like_dom_sf"/>
</dbReference>
<keyword evidence="4 10" id="KW-0547">Nucleotide-binding</keyword>
<evidence type="ECO:0000259" key="12">
    <source>
        <dbReference type="PROSITE" id="PS50011"/>
    </source>
</evidence>
<evidence type="ECO:0000256" key="9">
    <source>
        <dbReference type="ARBA" id="ARBA00068103"/>
    </source>
</evidence>
<feature type="compositionally biased region" description="Low complexity" evidence="11">
    <location>
        <begin position="42"/>
        <end position="62"/>
    </location>
</feature>
<dbReference type="SUPFAM" id="SSF56112">
    <property type="entry name" value="Protein kinase-like (PK-like)"/>
    <property type="match status" value="1"/>
</dbReference>
<feature type="region of interest" description="Disordered" evidence="11">
    <location>
        <begin position="431"/>
        <end position="464"/>
    </location>
</feature>
<feature type="region of interest" description="Disordered" evidence="11">
    <location>
        <begin position="478"/>
        <end position="533"/>
    </location>
</feature>
<feature type="compositionally biased region" description="Basic and acidic residues" evidence="11">
    <location>
        <begin position="983"/>
        <end position="1003"/>
    </location>
</feature>
<dbReference type="EMBL" id="LCWF01000002">
    <property type="protein sequence ID" value="KKY29163.1"/>
    <property type="molecule type" value="Genomic_DNA"/>
</dbReference>
<dbReference type="InterPro" id="IPR008271">
    <property type="entry name" value="Ser/Thr_kinase_AS"/>
</dbReference>
<feature type="compositionally biased region" description="Polar residues" evidence="11">
    <location>
        <begin position="401"/>
        <end position="410"/>
    </location>
</feature>
<feature type="compositionally biased region" description="Basic and acidic residues" evidence="11">
    <location>
        <begin position="513"/>
        <end position="528"/>
    </location>
</feature>
<keyword evidence="6 10" id="KW-0067">ATP-binding</keyword>
<dbReference type="Proteomes" id="UP000053317">
    <property type="component" value="Unassembled WGS sequence"/>
</dbReference>
<sequence length="1564" mass="168370">MNLPPPPPPPMNDKPLVSATFIPGGDSFGPGVGIPPLDDSKSSTYSRSDSNSQSQYSGYQSYHTPDSGSPYHYRPADHLDGASAQLNRSAHTTSYPFQDSQHPGTPGGAQSGSFRSQPPSEPHGGLNRHGTAMAGGVMAAAQDAQAQAQINLFNAQWPLPRVLHWLATNGFSSDWQDTFRVLNIQGADFIDLGRGASGRGNLGKMHQVVYPQLAKICSKSGTGWDQNREREEGKRMRKLVRQIAGAGVESGVPPHRRRESAQMLPSASTDGPIDNSPNLGRNDALTSSTAGGEGSPGKQMPVRLASGYGQSNSQRSSTVPIYGSSVSTPSETSHSESAQPHLRGDISRSILQALAPKGRHSPSASGDTTASSQLGAFGKPYEGSPKSGSPALSQAVPLSAGTHSKSNSYDSKTFTRAGVYAPGYGDSLRGGIGGAPGEVPMSTRQARPSMLESSRSSSHDKEHGKHFLPKFFRKKHDAAVPSPEDQALESPTSPAGTFKVPLRPGMNGSDMSLGERPESRVSERDRYPNARSSGGRDVTRKFIFATKDHWNYRLLDVTDMDNPEKLRQKLCYELGVAEPQHAQIYFTEAGQLEHENQITDLNQLLNYCSKADSVGSLKFFVSSPASSAISLPLPPSAGLGLSFPRSLPSPTATTSSRKPGDEDSLNKPQSAGHTEPGSPYLGSREPTLKASSQNKENKPSAVSDGTEVLQVDAALQKAAEEYKRENERKQRAYQESRLQRNGTNQTLSSATGIRGNSIIDFDSPRASPYEEKKAEPLVPFRKPPAAPSESSTLTKVNSLSRPSGGDRVNSDRKKKPVTSPTVGHGLGAALASVGRMAGTPAVAANIKSERSLKSIDFAQKGNSPTSSPSHTWSKGNMLFKVPDYEDQGSGNTPTIQDVPPLNLPPSEANDATPQATAAPTPSSSSRPPLSTRRSYGPTFDFQEQHVPFAPSPAPKADDSDDDSDDGLFAIPLANSKPSHSKHTGNEPERGKTDKPELSVDTKSHIKQHVSFRSPSTAGGGSNGPSSLTPDTEEINSSKAKGKADSDSWENTASPSTRTRRRASFASNVWADRPPVESVLDNLDDFFPDIDLDEPYLPEPTGNASSGGGIEDAPIEPMISSLRDRVSSFGLDGMPAGMSISLPKNESDTLGSDESTLKANRNTASSISSVAQRNLRKSGGLGRMKSIREVARDRNDPTRNKSSSAMNSNAAPSAAEPYNNKSGILRRKSTKMFGAHIVQIRPKSVLEPIPQDEIPTEDTPKRQATFRIIRGELIGKGTYGRVYLGMNATTGELLAVKQVEVNQKAQHQDKDRIKEMVAALDQEIDTMQHLEHSNIVQYLGCERKEFSISIYLEYISGGSVGSCLRKHGKFEESVVRSLTRQTLSGLAYLHGQGILHRDLKADNILLDRDGTCKISDFGISKKSDNIYGNDVTNSMQGSVFWMAPEVVRSQGQGYSAKVDIWSLGCVVLEMYAGRRPWSKEEAVGAIFKLGLLGQAPPIPDDVLNAASVDGVSFMYDCFQTDPSDRPTADTLLRHSTFCVPDPYYNWYDTKLAARLRPITLENKSD</sequence>
<feature type="compositionally biased region" description="Polar residues" evidence="11">
    <location>
        <begin position="308"/>
        <end position="319"/>
    </location>
</feature>
<feature type="region of interest" description="Disordered" evidence="11">
    <location>
        <begin position="355"/>
        <end position="410"/>
    </location>
</feature>
<dbReference type="Gene3D" id="1.10.510.10">
    <property type="entry name" value="Transferase(Phosphotransferase) domain 1"/>
    <property type="match status" value="1"/>
</dbReference>
<dbReference type="InterPro" id="IPR017441">
    <property type="entry name" value="Protein_kinase_ATP_BS"/>
</dbReference>
<feature type="domain" description="Protein kinase" evidence="12">
    <location>
        <begin position="1267"/>
        <end position="1536"/>
    </location>
</feature>
<evidence type="ECO:0000256" key="7">
    <source>
        <dbReference type="ARBA" id="ARBA00047919"/>
    </source>
</evidence>
<dbReference type="InterPro" id="IPR000719">
    <property type="entry name" value="Prot_kinase_dom"/>
</dbReference>
<evidence type="ECO:0000256" key="11">
    <source>
        <dbReference type="SAM" id="MobiDB-lite"/>
    </source>
</evidence>
<keyword evidence="3" id="KW-0808">Transferase</keyword>
<dbReference type="GO" id="GO:0000196">
    <property type="term" value="P:cell integrity MAPK cascade"/>
    <property type="evidence" value="ECO:0007669"/>
    <property type="project" value="UniProtKB-ARBA"/>
</dbReference>
<dbReference type="PANTHER" id="PTHR48016">
    <property type="entry name" value="MAP KINASE KINASE KINASE SSK2-RELATED-RELATED"/>
    <property type="match status" value="1"/>
</dbReference>
<evidence type="ECO:0000313" key="14">
    <source>
        <dbReference type="Proteomes" id="UP000053317"/>
    </source>
</evidence>
<feature type="compositionally biased region" description="Low complexity" evidence="11">
    <location>
        <begin position="1199"/>
        <end position="1219"/>
    </location>
</feature>
<dbReference type="GO" id="GO:0004707">
    <property type="term" value="F:MAP kinase activity"/>
    <property type="evidence" value="ECO:0007669"/>
    <property type="project" value="UniProtKB-EC"/>
</dbReference>
<dbReference type="InterPro" id="IPR050538">
    <property type="entry name" value="MAP_kinase_kinase_kinase"/>
</dbReference>
<reference evidence="13 14" key="1">
    <citation type="submission" date="2015-05" db="EMBL/GenBank/DDBJ databases">
        <title>Distinctive expansion of gene families associated with plant cell wall degradation and secondary metabolism in the genomes of grapevine trunk pathogens.</title>
        <authorList>
            <person name="Lawrence D.P."/>
            <person name="Travadon R."/>
            <person name="Rolshausen P.E."/>
            <person name="Baumgartner K."/>
        </authorList>
    </citation>
    <scope>NUCLEOTIDE SEQUENCE [LARGE SCALE GENOMIC DNA]</scope>
    <source>
        <strain evidence="13">UCRPC4</strain>
    </source>
</reference>
<reference evidence="13 14" key="2">
    <citation type="submission" date="2015-05" db="EMBL/GenBank/DDBJ databases">
        <authorList>
            <person name="Morales-Cruz A."/>
            <person name="Amrine K.C."/>
            <person name="Cantu D."/>
        </authorList>
    </citation>
    <scope>NUCLEOTIDE SEQUENCE [LARGE SCALE GENOMIC DNA]</scope>
    <source>
        <strain evidence="13">UCRPC4</strain>
    </source>
</reference>
<evidence type="ECO:0000256" key="8">
    <source>
        <dbReference type="ARBA" id="ARBA00048130"/>
    </source>
</evidence>
<feature type="region of interest" description="Disordered" evidence="11">
    <location>
        <begin position="1136"/>
        <end position="1220"/>
    </location>
</feature>
<evidence type="ECO:0000256" key="4">
    <source>
        <dbReference type="ARBA" id="ARBA00022741"/>
    </source>
</evidence>
<dbReference type="EC" id="2.7.11.24" evidence="2"/>
<feature type="region of interest" description="Disordered" evidence="11">
    <location>
        <begin position="845"/>
        <end position="1072"/>
    </location>
</feature>
<feature type="compositionally biased region" description="Pro residues" evidence="11">
    <location>
        <begin position="1"/>
        <end position="12"/>
    </location>
</feature>
<gene>
    <name evidence="13" type="ORF">UCRPC4_g00069</name>
</gene>
<feature type="compositionally biased region" description="Basic and acidic residues" evidence="11">
    <location>
        <begin position="721"/>
        <end position="738"/>
    </location>
</feature>
<evidence type="ECO:0000256" key="6">
    <source>
        <dbReference type="ARBA" id="ARBA00022840"/>
    </source>
</evidence>
<evidence type="ECO:0000256" key="10">
    <source>
        <dbReference type="PROSITE-ProRule" id="PRU10141"/>
    </source>
</evidence>
<dbReference type="PROSITE" id="PS50011">
    <property type="entry name" value="PROTEIN_KINASE_DOM"/>
    <property type="match status" value="1"/>
</dbReference>
<dbReference type="PANTHER" id="PTHR48016:SF48">
    <property type="entry name" value="SERINE_THREONINE-PROTEIN KINASE BCK1_SLK1_SSP31"/>
    <property type="match status" value="1"/>
</dbReference>
<feature type="region of interest" description="Disordered" evidence="11">
    <location>
        <begin position="1"/>
        <end position="131"/>
    </location>
</feature>
<feature type="compositionally biased region" description="Polar residues" evidence="11">
    <location>
        <begin position="788"/>
        <end position="801"/>
    </location>
</feature>
<proteinExistence type="inferred from homology"/>
<organism evidence="13 14">
    <name type="scientific">Phaeomoniella chlamydospora</name>
    <name type="common">Phaeoacremonium chlamydosporum</name>
    <dbReference type="NCBI Taxonomy" id="158046"/>
    <lineage>
        <taxon>Eukaryota</taxon>
        <taxon>Fungi</taxon>
        <taxon>Dikarya</taxon>
        <taxon>Ascomycota</taxon>
        <taxon>Pezizomycotina</taxon>
        <taxon>Eurotiomycetes</taxon>
        <taxon>Chaetothyriomycetidae</taxon>
        <taxon>Phaeomoniellales</taxon>
        <taxon>Phaeomoniellaceae</taxon>
        <taxon>Phaeomoniella</taxon>
    </lineage>
</organism>
<evidence type="ECO:0000256" key="3">
    <source>
        <dbReference type="ARBA" id="ARBA00022679"/>
    </source>
</evidence>
<dbReference type="PROSITE" id="PS00107">
    <property type="entry name" value="PROTEIN_KINASE_ATP"/>
    <property type="match status" value="1"/>
</dbReference>
<feature type="compositionally biased region" description="Polar residues" evidence="11">
    <location>
        <begin position="860"/>
        <end position="874"/>
    </location>
</feature>
<feature type="compositionally biased region" description="Polar residues" evidence="11">
    <location>
        <begin position="362"/>
        <end position="374"/>
    </location>
</feature>
<keyword evidence="14" id="KW-1185">Reference proteome</keyword>
<accession>A0A0G2H1F3</accession>
<dbReference type="OrthoDB" id="266718at2759"/>
<feature type="region of interest" description="Disordered" evidence="11">
    <location>
        <begin position="1090"/>
        <end position="1113"/>
    </location>
</feature>
<dbReference type="FunFam" id="3.30.200.20:FF:000387">
    <property type="entry name" value="Serine/threonine-protein kinase STE11"/>
    <property type="match status" value="1"/>
</dbReference>
<feature type="binding site" evidence="10">
    <location>
        <position position="1296"/>
    </location>
    <ligand>
        <name>ATP</name>
        <dbReference type="ChEBI" id="CHEBI:30616"/>
    </ligand>
</feature>
<evidence type="ECO:0000256" key="2">
    <source>
        <dbReference type="ARBA" id="ARBA00012411"/>
    </source>
</evidence>
<feature type="region of interest" description="Disordered" evidence="11">
    <location>
        <begin position="721"/>
        <end position="825"/>
    </location>
</feature>
<dbReference type="GO" id="GO:0004709">
    <property type="term" value="F:MAP kinase kinase kinase activity"/>
    <property type="evidence" value="ECO:0007669"/>
    <property type="project" value="UniProtKB-ARBA"/>
</dbReference>